<proteinExistence type="predicted"/>
<sequence length="249" mass="28775">MRAKAYCAQLSKHDEVHDQMFRSGGTPIDADVREQILKLGPYQPEGNFQKDAKGMSFSSPYYSFISKAGQKIERKWLCYSTRLHVAYCQVCWHFADRTNKYFKEAWCKESIHLTSKALQSPKLDLENAKTILNSSLTSIENLRNNFANIKEETIGLAKNGVSPRNLKKRDRKVRQFFDDFNADEKLQDRERLFEVDVFKGNVDVITTQLKNRFESMNGMYKSFSLLSPKNIVSTINDLLYNEASNLKSI</sequence>
<evidence type="ECO:0000313" key="2">
    <source>
        <dbReference type="EMBL" id="GFY28743.1"/>
    </source>
</evidence>
<comment type="caution">
    <text evidence="2">The sequence shown here is derived from an EMBL/GenBank/DDBJ whole genome shotgun (WGS) entry which is preliminary data.</text>
</comment>
<reference evidence="2" key="1">
    <citation type="submission" date="2020-08" db="EMBL/GenBank/DDBJ databases">
        <title>Multicomponent nature underlies the extraordinary mechanical properties of spider dragline silk.</title>
        <authorList>
            <person name="Kono N."/>
            <person name="Nakamura H."/>
            <person name="Mori M."/>
            <person name="Yoshida Y."/>
            <person name="Ohtoshi R."/>
            <person name="Malay A.D."/>
            <person name="Moran D.A.P."/>
            <person name="Tomita M."/>
            <person name="Numata K."/>
            <person name="Arakawa K."/>
        </authorList>
    </citation>
    <scope>NUCLEOTIDE SEQUENCE</scope>
</reference>
<name>A0A8X7BEW3_TRICX</name>
<gene>
    <name evidence="2" type="ORF">TNCV_3441101</name>
</gene>
<evidence type="ECO:0000256" key="1">
    <source>
        <dbReference type="SAM" id="Coils"/>
    </source>
</evidence>
<evidence type="ECO:0000313" key="3">
    <source>
        <dbReference type="Proteomes" id="UP000887159"/>
    </source>
</evidence>
<keyword evidence="3" id="KW-1185">Reference proteome</keyword>
<organism evidence="2 3">
    <name type="scientific">Trichonephila clavipes</name>
    <name type="common">Golden silk orbweaver</name>
    <name type="synonym">Nephila clavipes</name>
    <dbReference type="NCBI Taxonomy" id="2585209"/>
    <lineage>
        <taxon>Eukaryota</taxon>
        <taxon>Metazoa</taxon>
        <taxon>Ecdysozoa</taxon>
        <taxon>Arthropoda</taxon>
        <taxon>Chelicerata</taxon>
        <taxon>Arachnida</taxon>
        <taxon>Araneae</taxon>
        <taxon>Araneomorphae</taxon>
        <taxon>Entelegynae</taxon>
        <taxon>Araneoidea</taxon>
        <taxon>Nephilidae</taxon>
        <taxon>Trichonephila</taxon>
    </lineage>
</organism>
<keyword evidence="1" id="KW-0175">Coiled coil</keyword>
<dbReference type="EMBL" id="BMAU01021386">
    <property type="protein sequence ID" value="GFY28743.1"/>
    <property type="molecule type" value="Genomic_DNA"/>
</dbReference>
<dbReference type="AlphaFoldDB" id="A0A8X7BEW3"/>
<feature type="coiled-coil region" evidence="1">
    <location>
        <begin position="125"/>
        <end position="152"/>
    </location>
</feature>
<accession>A0A8X7BEW3</accession>
<protein>
    <submittedName>
        <fullName evidence="2">Uncharacterized protein</fullName>
    </submittedName>
</protein>
<dbReference type="Proteomes" id="UP000887159">
    <property type="component" value="Unassembled WGS sequence"/>
</dbReference>